<dbReference type="GO" id="GO:0005829">
    <property type="term" value="C:cytosol"/>
    <property type="evidence" value="ECO:0007669"/>
    <property type="project" value="TreeGrafter"/>
</dbReference>
<evidence type="ECO:0000259" key="5">
    <source>
        <dbReference type="Pfam" id="PF00707"/>
    </source>
</evidence>
<evidence type="ECO:0000313" key="8">
    <source>
        <dbReference type="Proteomes" id="UP000182345"/>
    </source>
</evidence>
<dbReference type="InterPro" id="IPR019815">
    <property type="entry name" value="Translation_initiation_fac_3_C"/>
</dbReference>
<comment type="similarity">
    <text evidence="1">Belongs to the IF-3 family.</text>
</comment>
<dbReference type="Gene3D" id="3.30.110.10">
    <property type="entry name" value="Translation initiation factor 3 (IF-3), C-terminal domain"/>
    <property type="match status" value="1"/>
</dbReference>
<feature type="domain" description="Translation initiation factor 3 C-terminal" evidence="5">
    <location>
        <begin position="93"/>
        <end position="177"/>
    </location>
</feature>
<keyword evidence="2 7" id="KW-0396">Initiation factor</keyword>
<dbReference type="GO" id="GO:0032790">
    <property type="term" value="P:ribosome disassembly"/>
    <property type="evidence" value="ECO:0007669"/>
    <property type="project" value="TreeGrafter"/>
</dbReference>
<dbReference type="GO" id="GO:0043022">
    <property type="term" value="F:ribosome binding"/>
    <property type="evidence" value="ECO:0007669"/>
    <property type="project" value="TreeGrafter"/>
</dbReference>
<sequence length="178" mass="20284">MALISIKYTNLGKYYRINQNIRYPEVRVVDEEGKQLGIMTTKDALERATILGLDLVEVTEKATPPIVKIIDFQKFKYQEDKKDHSGSSKGGQETKEIRLKPFMAENDMMVKVRQAEKFLKGGDRVKLVVKFHGREITKKEFGEKIMAQVISLLSEVSTLVEAPKFLGKLLIAQVKPKK</sequence>
<dbReference type="NCBIfam" id="TIGR00168">
    <property type="entry name" value="infC"/>
    <property type="match status" value="1"/>
</dbReference>
<dbReference type="Gene3D" id="3.10.20.80">
    <property type="entry name" value="Translation initiation factor 3 (IF-3), N-terminal domain"/>
    <property type="match status" value="1"/>
</dbReference>
<reference evidence="7 8" key="1">
    <citation type="journal article" date="2016" name="Environ. Microbiol.">
        <title>Genomic resolution of a cold subsurface aquifer community provides metabolic insights for novel microbes adapted to high CO concentrations.</title>
        <authorList>
            <person name="Probst A.J."/>
            <person name="Castelle C.J."/>
            <person name="Singh A."/>
            <person name="Brown C.T."/>
            <person name="Anantharaman K."/>
            <person name="Sharon I."/>
            <person name="Hug L.A."/>
            <person name="Burstein D."/>
            <person name="Emerson J.B."/>
            <person name="Thomas B.C."/>
            <person name="Banfield J.F."/>
        </authorList>
    </citation>
    <scope>NUCLEOTIDE SEQUENCE [LARGE SCALE GENOMIC DNA]</scope>
    <source>
        <strain evidence="7">CG1_02_44_10</strain>
    </source>
</reference>
<proteinExistence type="inferred from homology"/>
<dbReference type="InterPro" id="IPR036787">
    <property type="entry name" value="T_IF-3_N_sf"/>
</dbReference>
<dbReference type="InterPro" id="IPR019814">
    <property type="entry name" value="Translation_initiation_fac_3_N"/>
</dbReference>
<protein>
    <recommendedName>
        <fullName evidence="4">Translation initiation factor IF-3</fullName>
    </recommendedName>
</protein>
<name>A0A1J4RTT9_9BACT</name>
<evidence type="ECO:0000256" key="1">
    <source>
        <dbReference type="ARBA" id="ARBA00005439"/>
    </source>
</evidence>
<dbReference type="PANTHER" id="PTHR10938">
    <property type="entry name" value="TRANSLATION INITIATION FACTOR IF-3"/>
    <property type="match status" value="1"/>
</dbReference>
<gene>
    <name evidence="7" type="ORF">AUJ42_02660</name>
</gene>
<evidence type="ECO:0000313" key="7">
    <source>
        <dbReference type="EMBL" id="OIN90769.1"/>
    </source>
</evidence>
<organism evidence="7 8">
    <name type="scientific">Candidatus Collierbacteria bacterium CG1_02_44_10</name>
    <dbReference type="NCBI Taxonomy" id="1805087"/>
    <lineage>
        <taxon>Bacteria</taxon>
        <taxon>Candidatus Collieribacteriota</taxon>
    </lineage>
</organism>
<dbReference type="SUPFAM" id="SSF55200">
    <property type="entry name" value="Translation initiation factor IF3, C-terminal domain"/>
    <property type="match status" value="1"/>
</dbReference>
<feature type="domain" description="Translation initiation factor 3 N-terminal" evidence="6">
    <location>
        <begin position="17"/>
        <end position="84"/>
    </location>
</feature>
<dbReference type="InterPro" id="IPR036788">
    <property type="entry name" value="T_IF-3_C_sf"/>
</dbReference>
<dbReference type="Pfam" id="PF00707">
    <property type="entry name" value="IF3_C"/>
    <property type="match status" value="1"/>
</dbReference>
<dbReference type="Proteomes" id="UP000182345">
    <property type="component" value="Unassembled WGS sequence"/>
</dbReference>
<dbReference type="AlphaFoldDB" id="A0A1J4RTT9"/>
<dbReference type="PANTHER" id="PTHR10938:SF0">
    <property type="entry name" value="TRANSLATION INITIATION FACTOR IF-3, MITOCHONDRIAL"/>
    <property type="match status" value="1"/>
</dbReference>
<evidence type="ECO:0000259" key="6">
    <source>
        <dbReference type="Pfam" id="PF05198"/>
    </source>
</evidence>
<comment type="caution">
    <text evidence="7">The sequence shown here is derived from an EMBL/GenBank/DDBJ whole genome shotgun (WGS) entry which is preliminary data.</text>
</comment>
<dbReference type="GO" id="GO:0016020">
    <property type="term" value="C:membrane"/>
    <property type="evidence" value="ECO:0007669"/>
    <property type="project" value="TreeGrafter"/>
</dbReference>
<dbReference type="SUPFAM" id="SSF54364">
    <property type="entry name" value="Translation initiation factor IF3, N-terminal domain"/>
    <property type="match status" value="1"/>
</dbReference>
<dbReference type="Pfam" id="PF05198">
    <property type="entry name" value="IF3_N"/>
    <property type="match status" value="1"/>
</dbReference>
<evidence type="ECO:0000256" key="2">
    <source>
        <dbReference type="ARBA" id="ARBA00022540"/>
    </source>
</evidence>
<dbReference type="GO" id="GO:0003743">
    <property type="term" value="F:translation initiation factor activity"/>
    <property type="evidence" value="ECO:0007669"/>
    <property type="project" value="UniProtKB-UniRule"/>
</dbReference>
<accession>A0A1J4RTT9</accession>
<evidence type="ECO:0000256" key="3">
    <source>
        <dbReference type="ARBA" id="ARBA00022917"/>
    </source>
</evidence>
<evidence type="ECO:0000256" key="4">
    <source>
        <dbReference type="NCBIfam" id="TIGR00168"/>
    </source>
</evidence>
<keyword evidence="3" id="KW-0648">Protein biosynthesis</keyword>
<dbReference type="EMBL" id="MNUK01000060">
    <property type="protein sequence ID" value="OIN90769.1"/>
    <property type="molecule type" value="Genomic_DNA"/>
</dbReference>
<dbReference type="InterPro" id="IPR001288">
    <property type="entry name" value="Translation_initiation_fac_3"/>
</dbReference>